<dbReference type="HOGENOM" id="CLU_081397_0_0_1"/>
<dbReference type="OMA" id="QTRECAR"/>
<accession>R7UI57</accession>
<dbReference type="EMBL" id="KB303139">
    <property type="protein sequence ID" value="ELU03463.1"/>
    <property type="molecule type" value="Genomic_DNA"/>
</dbReference>
<evidence type="ECO:0000313" key="2">
    <source>
        <dbReference type="EnsemblMetazoa" id="CapteP217999"/>
    </source>
</evidence>
<keyword evidence="3" id="KW-1185">Reference proteome</keyword>
<dbReference type="OrthoDB" id="6761697at2759"/>
<sequence>MPTTRKDSVDVATFTKAELDSLVKECVNAAVKVATDAFNKRLQAQEKEIQTYSSLVQTREMELETALKANRNSLANLNRLEQYSRRAHLRISGVKMERRDDCKQVVADFLSQKLETKEKGRINVSSQDLDVAHTLPTRPLSPEESASGKERIPKVIVRFFSRELRDAVMQCRRSLKNTGCSLQDDLMTRNYSLVQSLKKCPKLESVWTWNGKVFAKEKGESRGRVFDINDPLPL</sequence>
<reference evidence="3" key="1">
    <citation type="submission" date="2012-12" db="EMBL/GenBank/DDBJ databases">
        <authorList>
            <person name="Hellsten U."/>
            <person name="Grimwood J."/>
            <person name="Chapman J.A."/>
            <person name="Shapiro H."/>
            <person name="Aerts A."/>
            <person name="Otillar R.P."/>
            <person name="Terry A.Y."/>
            <person name="Boore J.L."/>
            <person name="Simakov O."/>
            <person name="Marletaz F."/>
            <person name="Cho S.-J."/>
            <person name="Edsinger-Gonzales E."/>
            <person name="Havlak P."/>
            <person name="Kuo D.-H."/>
            <person name="Larsson T."/>
            <person name="Lv J."/>
            <person name="Arendt D."/>
            <person name="Savage R."/>
            <person name="Osoegawa K."/>
            <person name="de Jong P."/>
            <person name="Lindberg D.R."/>
            <person name="Seaver E.C."/>
            <person name="Weisblat D.A."/>
            <person name="Putnam N.H."/>
            <person name="Grigoriev I.V."/>
            <person name="Rokhsar D.S."/>
        </authorList>
    </citation>
    <scope>NUCLEOTIDE SEQUENCE</scope>
    <source>
        <strain evidence="3">I ESC-2004</strain>
    </source>
</reference>
<dbReference type="AlphaFoldDB" id="R7UI57"/>
<gene>
    <name evidence="1" type="ORF">CAPTEDRAFT_217999</name>
</gene>
<reference evidence="1 3" key="2">
    <citation type="journal article" date="2013" name="Nature">
        <title>Insights into bilaterian evolution from three spiralian genomes.</title>
        <authorList>
            <person name="Simakov O."/>
            <person name="Marletaz F."/>
            <person name="Cho S.J."/>
            <person name="Edsinger-Gonzales E."/>
            <person name="Havlak P."/>
            <person name="Hellsten U."/>
            <person name="Kuo D.H."/>
            <person name="Larsson T."/>
            <person name="Lv J."/>
            <person name="Arendt D."/>
            <person name="Savage R."/>
            <person name="Osoegawa K."/>
            <person name="de Jong P."/>
            <person name="Grimwood J."/>
            <person name="Chapman J.A."/>
            <person name="Shapiro H."/>
            <person name="Aerts A."/>
            <person name="Otillar R.P."/>
            <person name="Terry A.Y."/>
            <person name="Boore J.L."/>
            <person name="Grigoriev I.V."/>
            <person name="Lindberg D.R."/>
            <person name="Seaver E.C."/>
            <person name="Weisblat D.A."/>
            <person name="Putnam N.H."/>
            <person name="Rokhsar D.S."/>
        </authorList>
    </citation>
    <scope>NUCLEOTIDE SEQUENCE</scope>
    <source>
        <strain evidence="1 3">I ESC-2004</strain>
    </source>
</reference>
<dbReference type="EnsemblMetazoa" id="CapteT217999">
    <property type="protein sequence ID" value="CapteP217999"/>
    <property type="gene ID" value="CapteG217999"/>
</dbReference>
<reference evidence="2" key="3">
    <citation type="submission" date="2015-06" db="UniProtKB">
        <authorList>
            <consortium name="EnsemblMetazoa"/>
        </authorList>
    </citation>
    <scope>IDENTIFICATION</scope>
</reference>
<dbReference type="STRING" id="283909.R7UI57"/>
<name>R7UI57_CAPTE</name>
<protein>
    <submittedName>
        <fullName evidence="1 2">Uncharacterized protein</fullName>
    </submittedName>
</protein>
<dbReference type="EMBL" id="AMQN01024488">
    <property type="status" value="NOT_ANNOTATED_CDS"/>
    <property type="molecule type" value="Genomic_DNA"/>
</dbReference>
<evidence type="ECO:0000313" key="1">
    <source>
        <dbReference type="EMBL" id="ELU03463.1"/>
    </source>
</evidence>
<evidence type="ECO:0000313" key="3">
    <source>
        <dbReference type="Proteomes" id="UP000014760"/>
    </source>
</evidence>
<dbReference type="Proteomes" id="UP000014760">
    <property type="component" value="Unassembled WGS sequence"/>
</dbReference>
<proteinExistence type="predicted"/>
<organism evidence="1">
    <name type="scientific">Capitella teleta</name>
    <name type="common">Polychaete worm</name>
    <dbReference type="NCBI Taxonomy" id="283909"/>
    <lineage>
        <taxon>Eukaryota</taxon>
        <taxon>Metazoa</taxon>
        <taxon>Spiralia</taxon>
        <taxon>Lophotrochozoa</taxon>
        <taxon>Annelida</taxon>
        <taxon>Polychaeta</taxon>
        <taxon>Sedentaria</taxon>
        <taxon>Scolecida</taxon>
        <taxon>Capitellidae</taxon>
        <taxon>Capitella</taxon>
    </lineage>
</organism>